<dbReference type="EMBL" id="LT630450">
    <property type="protein sequence ID" value="SFV71949.1"/>
    <property type="molecule type" value="Genomic_DNA"/>
</dbReference>
<dbReference type="RefSeq" id="WP_072331543.1">
    <property type="nucleotide sequence ID" value="NZ_LT630450.1"/>
</dbReference>
<dbReference type="Pfam" id="PF05069">
    <property type="entry name" value="Phage_tail_S"/>
    <property type="match status" value="1"/>
</dbReference>
<evidence type="ECO:0000313" key="3">
    <source>
        <dbReference type="Proteomes" id="UP000186323"/>
    </source>
</evidence>
<dbReference type="KEGG" id="dpg:DESPIGER_0044"/>
<dbReference type="AlphaFoldDB" id="A0A1K1LB59"/>
<dbReference type="Proteomes" id="UP000186323">
    <property type="component" value="Chromosome I"/>
</dbReference>
<dbReference type="InterPro" id="IPR006522">
    <property type="entry name" value="Phage_virion_morphogenesis"/>
</dbReference>
<name>A0A1K1LB59_9BACT</name>
<gene>
    <name evidence="2" type="ORF">DESPIGER_0044</name>
</gene>
<proteinExistence type="predicted"/>
<accession>A0A1K1LB59</accession>
<feature type="region of interest" description="Disordered" evidence="1">
    <location>
        <begin position="43"/>
        <end position="76"/>
    </location>
</feature>
<dbReference type="OrthoDB" id="1807756at2"/>
<evidence type="ECO:0000256" key="1">
    <source>
        <dbReference type="SAM" id="MobiDB-lite"/>
    </source>
</evidence>
<feature type="compositionally biased region" description="Basic and acidic residues" evidence="1">
    <location>
        <begin position="55"/>
        <end position="76"/>
    </location>
</feature>
<keyword evidence="3" id="KW-1185">Reference proteome</keyword>
<sequence>MAARNGVSLNWGGLDRALETAGRGLESRRLALMEVVGDTLLSGTHERFDAEEDPEGKKWEPSARAREEGGKTLDDSSALRDSLDYLALPDRVMVGSNLPYARIHQKGGKTSPHVIRPKRKKALAFGGIVRKKVNHPGSDIPARPYLGVSEKDMDEVRAVMADFMKNAFSR</sequence>
<dbReference type="NCBIfam" id="TIGR01635">
    <property type="entry name" value="tail_comp_S"/>
    <property type="match status" value="1"/>
</dbReference>
<protein>
    <submittedName>
        <fullName evidence="2">Virion morphogenesis protein</fullName>
    </submittedName>
</protein>
<evidence type="ECO:0000313" key="2">
    <source>
        <dbReference type="EMBL" id="SFV71949.1"/>
    </source>
</evidence>
<organism evidence="2 3">
    <name type="scientific">Desulfovibrio piger</name>
    <dbReference type="NCBI Taxonomy" id="901"/>
    <lineage>
        <taxon>Bacteria</taxon>
        <taxon>Pseudomonadati</taxon>
        <taxon>Thermodesulfobacteriota</taxon>
        <taxon>Desulfovibrionia</taxon>
        <taxon>Desulfovibrionales</taxon>
        <taxon>Desulfovibrionaceae</taxon>
        <taxon>Desulfovibrio</taxon>
    </lineage>
</organism>
<reference evidence="3" key="1">
    <citation type="submission" date="2016-10" db="EMBL/GenBank/DDBJ databases">
        <authorList>
            <person name="Wegmann U."/>
        </authorList>
    </citation>
    <scope>NUCLEOTIDE SEQUENCE [LARGE SCALE GENOMIC DNA]</scope>
</reference>